<dbReference type="EMBL" id="JTDY01000048">
    <property type="protein sequence ID" value="KOB79188.1"/>
    <property type="molecule type" value="Genomic_DNA"/>
</dbReference>
<dbReference type="AlphaFoldDB" id="A0A0L7LUP3"/>
<gene>
    <name evidence="2" type="ORF">OBRU01_00924</name>
</gene>
<accession>A0A0L7LUP3</accession>
<sequence>MAAHAQEVRSLPIGTSPPWPARARRPRCAGATEPACAGTDIRKSARDHYLVNKLLALLSKNIPVAARSPSRNGVAHANSFPAAGRLMRAGRAGAGGGSDARAHHRPSLSRGASENQCERDHDTSLSQRRLGQIFDLHFTTHTSTLADRVATSSTHAQVANCPRHPPPPPPAPAPTPRHCATFDNFSRKLTCTVTVAKARLVPRGRARIFTSAHTLALPSNI</sequence>
<proteinExistence type="predicted"/>
<feature type="compositionally biased region" description="Pro residues" evidence="1">
    <location>
        <begin position="163"/>
        <end position="175"/>
    </location>
</feature>
<feature type="region of interest" description="Disordered" evidence="1">
    <location>
        <begin position="89"/>
        <end position="124"/>
    </location>
</feature>
<keyword evidence="3" id="KW-1185">Reference proteome</keyword>
<protein>
    <submittedName>
        <fullName evidence="2">Uncharacterized protein</fullName>
    </submittedName>
</protein>
<evidence type="ECO:0000256" key="1">
    <source>
        <dbReference type="SAM" id="MobiDB-lite"/>
    </source>
</evidence>
<evidence type="ECO:0000313" key="2">
    <source>
        <dbReference type="EMBL" id="KOB79188.1"/>
    </source>
</evidence>
<dbReference type="Proteomes" id="UP000037510">
    <property type="component" value="Unassembled WGS sequence"/>
</dbReference>
<evidence type="ECO:0000313" key="3">
    <source>
        <dbReference type="Proteomes" id="UP000037510"/>
    </source>
</evidence>
<organism evidence="2 3">
    <name type="scientific">Operophtera brumata</name>
    <name type="common">Winter moth</name>
    <name type="synonym">Phalaena brumata</name>
    <dbReference type="NCBI Taxonomy" id="104452"/>
    <lineage>
        <taxon>Eukaryota</taxon>
        <taxon>Metazoa</taxon>
        <taxon>Ecdysozoa</taxon>
        <taxon>Arthropoda</taxon>
        <taxon>Hexapoda</taxon>
        <taxon>Insecta</taxon>
        <taxon>Pterygota</taxon>
        <taxon>Neoptera</taxon>
        <taxon>Endopterygota</taxon>
        <taxon>Lepidoptera</taxon>
        <taxon>Glossata</taxon>
        <taxon>Ditrysia</taxon>
        <taxon>Geometroidea</taxon>
        <taxon>Geometridae</taxon>
        <taxon>Larentiinae</taxon>
        <taxon>Operophtera</taxon>
    </lineage>
</organism>
<feature type="region of interest" description="Disordered" evidence="1">
    <location>
        <begin position="1"/>
        <end position="33"/>
    </location>
</feature>
<name>A0A0L7LUP3_OPEBR</name>
<feature type="region of interest" description="Disordered" evidence="1">
    <location>
        <begin position="149"/>
        <end position="176"/>
    </location>
</feature>
<comment type="caution">
    <text evidence="2">The sequence shown here is derived from an EMBL/GenBank/DDBJ whole genome shotgun (WGS) entry which is preliminary data.</text>
</comment>
<reference evidence="2 3" key="1">
    <citation type="journal article" date="2015" name="Genome Biol. Evol.">
        <title>The genome of winter moth (Operophtera brumata) provides a genomic perspective on sexual dimorphism and phenology.</title>
        <authorList>
            <person name="Derks M.F."/>
            <person name="Smit S."/>
            <person name="Salis L."/>
            <person name="Schijlen E."/>
            <person name="Bossers A."/>
            <person name="Mateman C."/>
            <person name="Pijl A.S."/>
            <person name="de Ridder D."/>
            <person name="Groenen M.A."/>
            <person name="Visser M.E."/>
            <person name="Megens H.J."/>
        </authorList>
    </citation>
    <scope>NUCLEOTIDE SEQUENCE [LARGE SCALE GENOMIC DNA]</scope>
    <source>
        <strain evidence="2">WM2013NL</strain>
        <tissue evidence="2">Head and thorax</tissue>
    </source>
</reference>